<dbReference type="Proteomes" id="UP001058074">
    <property type="component" value="Unassembled WGS sequence"/>
</dbReference>
<reference evidence="1" key="1">
    <citation type="journal article" date="2025" name="Int. J. Syst. Evol. Microbiol.">
        <title>Inconstantimicrobium mannanitabidum sp. nov., a novel member of the family Clostridiaceae isolated from anoxic soil under the treatment of reductive soil disinfestation.</title>
        <authorList>
            <person name="Ueki A."/>
            <person name="Tonouchi A."/>
            <person name="Honma S."/>
            <person name="Kaku N."/>
            <person name="Ueki K."/>
        </authorList>
    </citation>
    <scope>NUCLEOTIDE SEQUENCE</scope>
    <source>
        <strain evidence="1">TW13</strain>
    </source>
</reference>
<evidence type="ECO:0000313" key="2">
    <source>
        <dbReference type="Proteomes" id="UP001058074"/>
    </source>
</evidence>
<proteinExistence type="predicted"/>
<evidence type="ECO:0000313" key="1">
    <source>
        <dbReference type="EMBL" id="GKX65023.1"/>
    </source>
</evidence>
<protein>
    <submittedName>
        <fullName evidence="1">Uncharacterized protein</fullName>
    </submittedName>
</protein>
<organism evidence="1 2">
    <name type="scientific">Inconstantimicrobium mannanitabidum</name>
    <dbReference type="NCBI Taxonomy" id="1604901"/>
    <lineage>
        <taxon>Bacteria</taxon>
        <taxon>Bacillati</taxon>
        <taxon>Bacillota</taxon>
        <taxon>Clostridia</taxon>
        <taxon>Eubacteriales</taxon>
        <taxon>Clostridiaceae</taxon>
        <taxon>Inconstantimicrobium</taxon>
    </lineage>
</organism>
<sequence length="208" mass="23236">MLAKTIMMKKNMLTIVSPSLPIGEALKVMETEGLLSIPVVDGKNFKGSIEINKIYEKFFTGDEDKDTFLTNNKVEDFLRTDMPTIGANEEIENAVALLEKMNVSFVAVVDKEIDKFLGILTHKAVFKQFTNIFGLNQGDRLSVIAYDVPGQISKLSKIVAENHGDIISFVVINPNSVRDLKEIIIRVKSNNMREIKNKISLAGFQVND</sequence>
<keyword evidence="2" id="KW-1185">Reference proteome</keyword>
<accession>A0ACB5R7N5</accession>
<dbReference type="EMBL" id="BROD01000001">
    <property type="protein sequence ID" value="GKX65023.1"/>
    <property type="molecule type" value="Genomic_DNA"/>
</dbReference>
<name>A0ACB5R7N5_9CLOT</name>
<gene>
    <name evidence="1" type="ORF">rsdtw13_02810</name>
</gene>
<comment type="caution">
    <text evidence="1">The sequence shown here is derived from an EMBL/GenBank/DDBJ whole genome shotgun (WGS) entry which is preliminary data.</text>
</comment>